<keyword evidence="2" id="KW-1185">Reference proteome</keyword>
<sequence>MSILDAAKDRATSLAANVANVVSDKMPDKTPTDASNGQTVTINADVVEVEELWRDARRMSVVLGELGDVENTGPDRYRWNLHAGPVETTWESTVHTDNGGIRFTGEDGNEILVSFRPAPNHLGTEVTLRTKTSAPDLLSGALAFKVLYRCRALLQTGEVPTIRNNPSARPSAR</sequence>
<dbReference type="Proteomes" id="UP000466607">
    <property type="component" value="Chromosome"/>
</dbReference>
<dbReference type="SUPFAM" id="SSF55961">
    <property type="entry name" value="Bet v1-like"/>
    <property type="match status" value="1"/>
</dbReference>
<dbReference type="AlphaFoldDB" id="A0AAD1MVC9"/>
<name>A0AAD1MVC9_9MYCO</name>
<protein>
    <submittedName>
        <fullName evidence="1">Uncharacterized protein</fullName>
    </submittedName>
</protein>
<reference evidence="1 2" key="1">
    <citation type="journal article" date="2019" name="Emerg. Microbes Infect.">
        <title>Comprehensive subspecies identification of 175 nontuberculous mycobacteria species based on 7547 genomic profiles.</title>
        <authorList>
            <person name="Matsumoto Y."/>
            <person name="Kinjo T."/>
            <person name="Motooka D."/>
            <person name="Nabeya D."/>
            <person name="Jung N."/>
            <person name="Uechi K."/>
            <person name="Horii T."/>
            <person name="Iida T."/>
            <person name="Fujita J."/>
            <person name="Nakamura S."/>
        </authorList>
    </citation>
    <scope>NUCLEOTIDE SEQUENCE [LARGE SCALE GENOMIC DNA]</scope>
    <source>
        <strain evidence="1 2">JCM 17423</strain>
    </source>
</reference>
<dbReference type="Gene3D" id="3.30.530.20">
    <property type="match status" value="1"/>
</dbReference>
<accession>A0AAD1MVC9</accession>
<proteinExistence type="predicted"/>
<organism evidence="1 2">
    <name type="scientific">Mycolicibacterium litorale</name>
    <dbReference type="NCBI Taxonomy" id="758802"/>
    <lineage>
        <taxon>Bacteria</taxon>
        <taxon>Bacillati</taxon>
        <taxon>Actinomycetota</taxon>
        <taxon>Actinomycetes</taxon>
        <taxon>Mycobacteriales</taxon>
        <taxon>Mycobacteriaceae</taxon>
        <taxon>Mycolicibacterium</taxon>
    </lineage>
</organism>
<dbReference type="EMBL" id="AP022586">
    <property type="protein sequence ID" value="BBY17803.1"/>
    <property type="molecule type" value="Genomic_DNA"/>
</dbReference>
<evidence type="ECO:0000313" key="2">
    <source>
        <dbReference type="Proteomes" id="UP000466607"/>
    </source>
</evidence>
<dbReference type="InterPro" id="IPR023393">
    <property type="entry name" value="START-like_dom_sf"/>
</dbReference>
<gene>
    <name evidence="1" type="ORF">MLIT_33950</name>
</gene>
<dbReference type="RefSeq" id="WP_134054710.1">
    <property type="nucleotide sequence ID" value="NZ_AP022586.1"/>
</dbReference>
<evidence type="ECO:0000313" key="1">
    <source>
        <dbReference type="EMBL" id="BBY17803.1"/>
    </source>
</evidence>